<sequence length="286" mass="33093">MSIKYDKYWEECDLLLSFGSLLDPRYRKKIIIISYNSMYPIDYEVWVEKLVKSSKELYNQYARIYSDDKGKGPEPYGAYLKKRPSSTVGNRKYDEFMSKTMSYRKGKTDLELYFEEPVHPNVLDCHAIDWCKVNEAKYKVFSKMAMYILSIPIITVASESTFSVGSRVIDKKRASMRRNTIEVLLCGGDSIKETYDIISGKDENDDPIELEYEKEYEMKDEEVTVVAKTSETGKTNGECKEIVDLVLKPNQKTKNGQPSSKVTKSKPPLKKVREQKIVKNMTCLIF</sequence>
<dbReference type="PANTHER" id="PTHR23272">
    <property type="entry name" value="BED FINGER-RELATED"/>
    <property type="match status" value="1"/>
</dbReference>
<dbReference type="Pfam" id="PF14372">
    <property type="entry name" value="hAT-like_RNase-H"/>
    <property type="match status" value="1"/>
</dbReference>
<feature type="region of interest" description="Disordered" evidence="1">
    <location>
        <begin position="249"/>
        <end position="270"/>
    </location>
</feature>
<feature type="compositionally biased region" description="Polar residues" evidence="1">
    <location>
        <begin position="250"/>
        <end position="262"/>
    </location>
</feature>
<keyword evidence="5" id="KW-1185">Reference proteome</keyword>
<evidence type="ECO:0000313" key="4">
    <source>
        <dbReference type="EMBL" id="GAA0174691.1"/>
    </source>
</evidence>
<dbReference type="PANTHER" id="PTHR23272:SF182">
    <property type="entry name" value="OS09G0381850 PROTEIN"/>
    <property type="match status" value="1"/>
</dbReference>
<dbReference type="EMBL" id="BAABME010009177">
    <property type="protein sequence ID" value="GAA0174691.1"/>
    <property type="molecule type" value="Genomic_DNA"/>
</dbReference>
<dbReference type="GO" id="GO:0046983">
    <property type="term" value="F:protein dimerization activity"/>
    <property type="evidence" value="ECO:0007669"/>
    <property type="project" value="InterPro"/>
</dbReference>
<evidence type="ECO:0000259" key="3">
    <source>
        <dbReference type="Pfam" id="PF14372"/>
    </source>
</evidence>
<dbReference type="GO" id="GO:0003677">
    <property type="term" value="F:DNA binding"/>
    <property type="evidence" value="ECO:0007669"/>
    <property type="project" value="InterPro"/>
</dbReference>
<proteinExistence type="predicted"/>
<dbReference type="AlphaFoldDB" id="A0AAV3RH47"/>
<reference evidence="4 5" key="1">
    <citation type="submission" date="2024-01" db="EMBL/GenBank/DDBJ databases">
        <title>The complete chloroplast genome sequence of Lithospermum erythrorhizon: insights into the phylogenetic relationship among Boraginaceae species and the maternal lineages of purple gromwells.</title>
        <authorList>
            <person name="Okada T."/>
            <person name="Watanabe K."/>
        </authorList>
    </citation>
    <scope>NUCLEOTIDE SEQUENCE [LARGE SCALE GENOMIC DNA]</scope>
</reference>
<accession>A0AAV3RH47</accession>
<dbReference type="Proteomes" id="UP001454036">
    <property type="component" value="Unassembled WGS sequence"/>
</dbReference>
<organism evidence="4 5">
    <name type="scientific">Lithospermum erythrorhizon</name>
    <name type="common">Purple gromwell</name>
    <name type="synonym">Lithospermum officinale var. erythrorhizon</name>
    <dbReference type="NCBI Taxonomy" id="34254"/>
    <lineage>
        <taxon>Eukaryota</taxon>
        <taxon>Viridiplantae</taxon>
        <taxon>Streptophyta</taxon>
        <taxon>Embryophyta</taxon>
        <taxon>Tracheophyta</taxon>
        <taxon>Spermatophyta</taxon>
        <taxon>Magnoliopsida</taxon>
        <taxon>eudicotyledons</taxon>
        <taxon>Gunneridae</taxon>
        <taxon>Pentapetalae</taxon>
        <taxon>asterids</taxon>
        <taxon>lamiids</taxon>
        <taxon>Boraginales</taxon>
        <taxon>Boraginaceae</taxon>
        <taxon>Boraginoideae</taxon>
        <taxon>Lithospermeae</taxon>
        <taxon>Lithospermum</taxon>
    </lineage>
</organism>
<feature type="domain" description="hAT-like transposase RNase-H fold" evidence="3">
    <location>
        <begin position="1"/>
        <end position="61"/>
    </location>
</feature>
<comment type="caution">
    <text evidence="4">The sequence shown here is derived from an EMBL/GenBank/DDBJ whole genome shotgun (WGS) entry which is preliminary data.</text>
</comment>
<dbReference type="Pfam" id="PF05699">
    <property type="entry name" value="Dimer_Tnp_hAT"/>
    <property type="match status" value="1"/>
</dbReference>
<gene>
    <name evidence="4" type="ORF">LIER_28027</name>
</gene>
<dbReference type="InterPro" id="IPR008906">
    <property type="entry name" value="HATC_C_dom"/>
</dbReference>
<evidence type="ECO:0008006" key="6">
    <source>
        <dbReference type="Google" id="ProtNLM"/>
    </source>
</evidence>
<evidence type="ECO:0000313" key="5">
    <source>
        <dbReference type="Proteomes" id="UP001454036"/>
    </source>
</evidence>
<dbReference type="SUPFAM" id="SSF53098">
    <property type="entry name" value="Ribonuclease H-like"/>
    <property type="match status" value="1"/>
</dbReference>
<dbReference type="InterPro" id="IPR025525">
    <property type="entry name" value="hAT-like_transposase_RNase-H"/>
</dbReference>
<evidence type="ECO:0000259" key="2">
    <source>
        <dbReference type="Pfam" id="PF05699"/>
    </source>
</evidence>
<evidence type="ECO:0000256" key="1">
    <source>
        <dbReference type="SAM" id="MobiDB-lite"/>
    </source>
</evidence>
<dbReference type="InterPro" id="IPR012337">
    <property type="entry name" value="RNaseH-like_sf"/>
</dbReference>
<feature type="domain" description="HAT C-terminal dimerisation" evidence="2">
    <location>
        <begin position="109"/>
        <end position="186"/>
    </location>
</feature>
<name>A0AAV3RH47_LITER</name>
<protein>
    <recommendedName>
        <fullName evidence="6">HAT C-terminal dimerisation domain-containing protein</fullName>
    </recommendedName>
</protein>